<sequence>MTISVRINGNFHQLTCPSEEGNQRDLKCQSQPFTLSYRCSECAEACLKCEAPRLNKNAPFVRGCSEARQLKSRVFSCACCEICEC</sequence>
<dbReference type="Proteomes" id="UP000822862">
    <property type="component" value="Chromosome"/>
</dbReference>
<dbReference type="RefSeq" id="WP_194845371.1">
    <property type="nucleotide sequence ID" value="NZ_CP075585.1"/>
</dbReference>
<evidence type="ECO:0000313" key="2">
    <source>
        <dbReference type="Proteomes" id="UP000822862"/>
    </source>
</evidence>
<reference evidence="1 2" key="1">
    <citation type="submission" date="2020-01" db="EMBL/GenBank/DDBJ databases">
        <authorList>
            <person name="Sixt B."/>
            <person name="Schulz F."/>
            <person name="Kostanjsek R."/>
            <person name="Koestlbacher S."/>
            <person name="Collingro A."/>
            <person name="Toenshoff E."/>
            <person name="Horn M."/>
        </authorList>
    </citation>
    <scope>NUCLEOTIDE SEQUENCE [LARGE SCALE GENOMIC DNA]</scope>
    <source>
        <strain evidence="1 2">15C</strain>
    </source>
</reference>
<accession>A0ABX8Z3N5</accession>
<evidence type="ECO:0000313" key="1">
    <source>
        <dbReference type="EMBL" id="QZA58938.1"/>
    </source>
</evidence>
<dbReference type="EMBL" id="CP075585">
    <property type="protein sequence ID" value="QZA58938.1"/>
    <property type="molecule type" value="Genomic_DNA"/>
</dbReference>
<protein>
    <submittedName>
        <fullName evidence="1">Uncharacterized protein</fullName>
    </submittedName>
</protein>
<reference evidence="1 2" key="2">
    <citation type="submission" date="2021-05" db="EMBL/GenBank/DDBJ databases">
        <title>Ecology and evolution of chlamydial symbionts of arthropods.</title>
        <authorList>
            <person name="Halter T."/>
            <person name="Sixt B.S."/>
            <person name="Toenshoff E.R."/>
            <person name="Koestlbacher S."/>
            <person name="Schulz F."/>
            <person name="Kostanjsek R."/>
            <person name="Collingro A."/>
            <person name="Hendrickx F."/>
            <person name="Horn M."/>
        </authorList>
    </citation>
    <scope>NUCLEOTIDE SEQUENCE [LARGE SCALE GENOMIC DNA]</scope>
    <source>
        <strain evidence="1 2">15C</strain>
    </source>
</reference>
<keyword evidence="2" id="KW-1185">Reference proteome</keyword>
<gene>
    <name evidence="1" type="ORF">RHAB15C_0000819</name>
</gene>
<proteinExistence type="predicted"/>
<name>A0ABX8Z3N5_9BACT</name>
<organism evidence="1 2">
    <name type="scientific">Candidatus Rhabdochlamydia porcellionis</name>
    <dbReference type="NCBI Taxonomy" id="225148"/>
    <lineage>
        <taxon>Bacteria</taxon>
        <taxon>Pseudomonadati</taxon>
        <taxon>Chlamydiota</taxon>
        <taxon>Chlamydiia</taxon>
        <taxon>Parachlamydiales</taxon>
        <taxon>Candidatus Rhabdochlamydiaceae</taxon>
        <taxon>Candidatus Rhabdochlamydia</taxon>
    </lineage>
</organism>